<dbReference type="Proteomes" id="UP000230002">
    <property type="component" value="Unassembled WGS sequence"/>
</dbReference>
<evidence type="ECO:0008006" key="4">
    <source>
        <dbReference type="Google" id="ProtNLM"/>
    </source>
</evidence>
<dbReference type="PROSITE" id="PS00018">
    <property type="entry name" value="EF_HAND_1"/>
    <property type="match status" value="1"/>
</dbReference>
<comment type="caution">
    <text evidence="2">The sequence shown here is derived from an EMBL/GenBank/DDBJ whole genome shotgun (WGS) entry which is preliminary data.</text>
</comment>
<organism evidence="2 3">
    <name type="scientific">Ganoderma sinense ZZ0214-1</name>
    <dbReference type="NCBI Taxonomy" id="1077348"/>
    <lineage>
        <taxon>Eukaryota</taxon>
        <taxon>Fungi</taxon>
        <taxon>Dikarya</taxon>
        <taxon>Basidiomycota</taxon>
        <taxon>Agaricomycotina</taxon>
        <taxon>Agaricomycetes</taxon>
        <taxon>Polyporales</taxon>
        <taxon>Polyporaceae</taxon>
        <taxon>Ganoderma</taxon>
    </lineage>
</organism>
<protein>
    <recommendedName>
        <fullName evidence="4">EF-hand domain-containing protein</fullName>
    </recommendedName>
</protein>
<feature type="compositionally biased region" description="Basic and acidic residues" evidence="1">
    <location>
        <begin position="402"/>
        <end position="414"/>
    </location>
</feature>
<dbReference type="OrthoDB" id="2122982at2759"/>
<name>A0A2G8SI07_9APHY</name>
<sequence length="770" mass="87620">MAPENPTESSGGVTGSTNSREVDDAERALNMASVTNTVMQQPEKDTQIRMSLKGTTKIADTVGKDGGVNLLLDGVNSLVHSLPPLVKALDAVAQIHPFIAIAVGAFKVVIELEIKRRDNDKKVNLLFLEMRNMMSVLLELQSVPADHAAKDGKTIDVRLTDSVMRTANDIKECANVCDTYSKKRLLVKVLKGPIWDDTLKGFIQLFADRKAEFNFAIVIHTGMAIDRANDKLDALTTKMELILKFFERCVPPSQRMLNTFIEQAGGLDAALQSQGVLQTLIERERSFEHIPGAVGVDYYSTQNPYYSGYSPIQPHISGVAGIMASGRRRWPGFDYSHTVESQRWRLRTSLSQASSAESQIDPSSPKLTSIPTPPYPTGMRPVYLGPDRNARSRRKTRSHNVAADRREPEFRDESSEVMILRQELSHTPSSEIEKNLEMFERKFEIQTRELAEEMTSVVVHEGDRVISSVLAGPHDKIIDPDLFEVWKDMRWRGIVKARHLVLAMYDYYLQKKEDQDHASDQLKTRGIRSFDGIDAWTLEYIDLRHVQPIIEAFDEDTSGYVTIQEVNNFTTSRPQGWSLLHWMAYWAVGWRVCMTAYRDKILSTLDSMGDLLENILTPNRVKVLEYLEVVHPLVTKMVQSFQADTELLFLLPRFRAHMDQNEERLQKGLDTVKYQIDALDTLALINGRRGLERNVFPLLHLLLCRHYEIMKLGRIHILHPSELVDAQESLGIIQDAFQIRRNELSELFRQRRLSVPQELDDFAYGMGKDR</sequence>
<feature type="compositionally biased region" description="Polar residues" evidence="1">
    <location>
        <begin position="1"/>
        <end position="19"/>
    </location>
</feature>
<feature type="region of interest" description="Disordered" evidence="1">
    <location>
        <begin position="350"/>
        <end position="414"/>
    </location>
</feature>
<accession>A0A2G8SI07</accession>
<feature type="region of interest" description="Disordered" evidence="1">
    <location>
        <begin position="1"/>
        <end position="23"/>
    </location>
</feature>
<evidence type="ECO:0000256" key="1">
    <source>
        <dbReference type="SAM" id="MobiDB-lite"/>
    </source>
</evidence>
<dbReference type="InterPro" id="IPR018247">
    <property type="entry name" value="EF_Hand_1_Ca_BS"/>
</dbReference>
<feature type="compositionally biased region" description="Polar residues" evidence="1">
    <location>
        <begin position="350"/>
        <end position="370"/>
    </location>
</feature>
<keyword evidence="3" id="KW-1185">Reference proteome</keyword>
<evidence type="ECO:0000313" key="3">
    <source>
        <dbReference type="Proteomes" id="UP000230002"/>
    </source>
</evidence>
<dbReference type="AlphaFoldDB" id="A0A2G8SI07"/>
<evidence type="ECO:0000313" key="2">
    <source>
        <dbReference type="EMBL" id="PIL33406.1"/>
    </source>
</evidence>
<reference evidence="2 3" key="1">
    <citation type="journal article" date="2015" name="Sci. Rep.">
        <title>Chromosome-level genome map provides insights into diverse defense mechanisms in the medicinal fungus Ganoderma sinense.</title>
        <authorList>
            <person name="Zhu Y."/>
            <person name="Xu J."/>
            <person name="Sun C."/>
            <person name="Zhou S."/>
            <person name="Xu H."/>
            <person name="Nelson D.R."/>
            <person name="Qian J."/>
            <person name="Song J."/>
            <person name="Luo H."/>
            <person name="Xiang L."/>
            <person name="Li Y."/>
            <person name="Xu Z."/>
            <person name="Ji A."/>
            <person name="Wang L."/>
            <person name="Lu S."/>
            <person name="Hayward A."/>
            <person name="Sun W."/>
            <person name="Li X."/>
            <person name="Schwartz D.C."/>
            <person name="Wang Y."/>
            <person name="Chen S."/>
        </authorList>
    </citation>
    <scope>NUCLEOTIDE SEQUENCE [LARGE SCALE GENOMIC DNA]</scope>
    <source>
        <strain evidence="2 3">ZZ0214-1</strain>
    </source>
</reference>
<proteinExistence type="predicted"/>
<gene>
    <name evidence="2" type="ORF">GSI_04028</name>
</gene>
<dbReference type="STRING" id="1077348.A0A2G8SI07"/>
<dbReference type="EMBL" id="AYKW01000007">
    <property type="protein sequence ID" value="PIL33406.1"/>
    <property type="molecule type" value="Genomic_DNA"/>
</dbReference>